<comment type="caution">
    <text evidence="2">The sequence shown here is derived from an EMBL/GenBank/DDBJ whole genome shotgun (WGS) entry which is preliminary data.</text>
</comment>
<dbReference type="InterPro" id="IPR029058">
    <property type="entry name" value="AB_hydrolase_fold"/>
</dbReference>
<reference evidence="2 3" key="1">
    <citation type="submission" date="2018-01" db="EMBL/GenBank/DDBJ databases">
        <title>Genomic Encyclopedia of Archaeal and Bacterial Type Strains, Phase II (KMG-II): from individual species to whole genera.</title>
        <authorList>
            <person name="Goeker M."/>
        </authorList>
    </citation>
    <scope>NUCLEOTIDE SEQUENCE [LARGE SCALE GENOMIC DNA]</scope>
    <source>
        <strain evidence="2 3">DSM 17023</strain>
    </source>
</reference>
<name>A0A2S3URX8_9HYPH</name>
<dbReference type="InterPro" id="IPR050228">
    <property type="entry name" value="Carboxylesterase_BioH"/>
</dbReference>
<dbReference type="PANTHER" id="PTHR43194">
    <property type="entry name" value="HYDROLASE ALPHA/BETA FOLD FAMILY"/>
    <property type="match status" value="1"/>
</dbReference>
<dbReference type="AlphaFoldDB" id="A0A2S3URX8"/>
<accession>A0A2S3URX8</accession>
<evidence type="ECO:0000313" key="3">
    <source>
        <dbReference type="Proteomes" id="UP000236959"/>
    </source>
</evidence>
<feature type="domain" description="AB hydrolase-1" evidence="1">
    <location>
        <begin position="46"/>
        <end position="217"/>
    </location>
</feature>
<dbReference type="SUPFAM" id="SSF53474">
    <property type="entry name" value="alpha/beta-Hydrolases"/>
    <property type="match status" value="1"/>
</dbReference>
<evidence type="ECO:0000259" key="1">
    <source>
        <dbReference type="Pfam" id="PF00561"/>
    </source>
</evidence>
<evidence type="ECO:0000313" key="2">
    <source>
        <dbReference type="EMBL" id="POF30414.1"/>
    </source>
</evidence>
<dbReference type="EMBL" id="PPCN01000006">
    <property type="protein sequence ID" value="POF30414.1"/>
    <property type="molecule type" value="Genomic_DNA"/>
</dbReference>
<dbReference type="Gene3D" id="3.40.50.1820">
    <property type="entry name" value="alpha/beta hydrolase"/>
    <property type="match status" value="1"/>
</dbReference>
<dbReference type="Pfam" id="PF00561">
    <property type="entry name" value="Abhydrolase_1"/>
    <property type="match status" value="1"/>
</dbReference>
<dbReference type="RefSeq" id="WP_103223148.1">
    <property type="nucleotide sequence ID" value="NZ_PPCN01000006.1"/>
</dbReference>
<keyword evidence="3" id="KW-1185">Reference proteome</keyword>
<dbReference type="PRINTS" id="PR00111">
    <property type="entry name" value="ABHYDROLASE"/>
</dbReference>
<dbReference type="OrthoDB" id="5491135at2"/>
<dbReference type="PANTHER" id="PTHR43194:SF2">
    <property type="entry name" value="PEROXISOMAL MEMBRANE PROTEIN LPX1"/>
    <property type="match status" value="1"/>
</dbReference>
<protein>
    <submittedName>
        <fullName evidence="2">Pimeloyl-ACP methyl ester carboxylesterase</fullName>
    </submittedName>
</protein>
<dbReference type="Proteomes" id="UP000236959">
    <property type="component" value="Unassembled WGS sequence"/>
</dbReference>
<dbReference type="InterPro" id="IPR000073">
    <property type="entry name" value="AB_hydrolase_1"/>
</dbReference>
<gene>
    <name evidence="2" type="ORF">CLV41_10626</name>
</gene>
<sequence>MSDPIVFVPGLLCTEALFAPQIVAFADRPIMVANHREQDSIEAIAAKILEKAPERFSLIGLSMGGYICMEIMREAPERVGKLALLDTNARPDSPDQSERRKFLIDLTRKKGFSKVPHLLYPGFVHEKREEDAALKQIVVDMAMETGPEAFIRQQTALIDRIDARPRLSEIDCPTLVLVGDGDRLTPPPVSREIHERISGSDLVLIEGSGHLSTLEEPDRTTATLRDFLNRP</sequence>
<proteinExistence type="predicted"/>
<organism evidence="2 3">
    <name type="scientific">Roseibium marinum</name>
    <dbReference type="NCBI Taxonomy" id="281252"/>
    <lineage>
        <taxon>Bacteria</taxon>
        <taxon>Pseudomonadati</taxon>
        <taxon>Pseudomonadota</taxon>
        <taxon>Alphaproteobacteria</taxon>
        <taxon>Hyphomicrobiales</taxon>
        <taxon>Stappiaceae</taxon>
        <taxon>Roseibium</taxon>
    </lineage>
</organism>